<dbReference type="EMBL" id="UINC01056957">
    <property type="protein sequence ID" value="SVB77608.1"/>
    <property type="molecule type" value="Genomic_DNA"/>
</dbReference>
<protein>
    <recommendedName>
        <fullName evidence="1">DUF58 domain-containing protein</fullName>
    </recommendedName>
</protein>
<dbReference type="Pfam" id="PF01882">
    <property type="entry name" value="DUF58"/>
    <property type="match status" value="1"/>
</dbReference>
<reference evidence="2" key="1">
    <citation type="submission" date="2018-05" db="EMBL/GenBank/DDBJ databases">
        <authorList>
            <person name="Lanie J.A."/>
            <person name="Ng W.-L."/>
            <person name="Kazmierczak K.M."/>
            <person name="Andrzejewski T.M."/>
            <person name="Davidsen T.M."/>
            <person name="Wayne K.J."/>
            <person name="Tettelin H."/>
            <person name="Glass J.I."/>
            <person name="Rusch D."/>
            <person name="Podicherti R."/>
            <person name="Tsui H.-C.T."/>
            <person name="Winkler M.E."/>
        </authorList>
    </citation>
    <scope>NUCLEOTIDE SEQUENCE</scope>
</reference>
<dbReference type="InterPro" id="IPR002881">
    <property type="entry name" value="DUF58"/>
</dbReference>
<proteinExistence type="predicted"/>
<evidence type="ECO:0000259" key="1">
    <source>
        <dbReference type="Pfam" id="PF01882"/>
    </source>
</evidence>
<accession>A0A382GR70</accession>
<dbReference type="Gene3D" id="3.40.50.410">
    <property type="entry name" value="von Willebrand factor, type A domain"/>
    <property type="match status" value="1"/>
</dbReference>
<dbReference type="AlphaFoldDB" id="A0A382GR70"/>
<organism evidence="2">
    <name type="scientific">marine metagenome</name>
    <dbReference type="NCBI Taxonomy" id="408172"/>
    <lineage>
        <taxon>unclassified sequences</taxon>
        <taxon>metagenomes</taxon>
        <taxon>ecological metagenomes</taxon>
    </lineage>
</organism>
<dbReference type="PANTHER" id="PTHR33608">
    <property type="entry name" value="BLL2464 PROTEIN"/>
    <property type="match status" value="1"/>
</dbReference>
<feature type="non-terminal residue" evidence="2">
    <location>
        <position position="266"/>
    </location>
</feature>
<evidence type="ECO:0000313" key="2">
    <source>
        <dbReference type="EMBL" id="SVB77608.1"/>
    </source>
</evidence>
<sequence length="266" mass="31473">MTGLHKSPFHGFSVEFSEHRSYTPGDETKNIDWKLWSKTDKYYIKRFEEETNLLCHIFLDSSQSMSFSSNNVTKFEYAQMLAAALSYLIIKQRDSLGLHVFDSKIRQTIRPKSTKNHLNTILSVMDKIKIGHKTNISEILHTGAEKIKKRGFIILLSDLFDSSQKIINSLKHLRYYNHEVLVFHILDKQEIELNYNEKMIFEDLENENQIVTEPWQIKKSYKKEMKERIKYFNTECSGMNISYNLILTNQLLDLALYKFLNKRKKN</sequence>
<dbReference type="PANTHER" id="PTHR33608:SF7">
    <property type="entry name" value="DUF58 DOMAIN-CONTAINING PROTEIN"/>
    <property type="match status" value="1"/>
</dbReference>
<feature type="domain" description="DUF58" evidence="1">
    <location>
        <begin position="18"/>
        <end position="227"/>
    </location>
</feature>
<dbReference type="InterPro" id="IPR036465">
    <property type="entry name" value="vWFA_dom_sf"/>
</dbReference>
<dbReference type="SUPFAM" id="SSF53300">
    <property type="entry name" value="vWA-like"/>
    <property type="match status" value="1"/>
</dbReference>
<gene>
    <name evidence="2" type="ORF">METZ01_LOCUS230462</name>
</gene>
<name>A0A382GR70_9ZZZZ</name>